<dbReference type="RefSeq" id="WP_345372129.1">
    <property type="nucleotide sequence ID" value="NZ_BAABJX010000036.1"/>
</dbReference>
<accession>A0ABP9DFS9</accession>
<dbReference type="Pfam" id="PF12954">
    <property type="entry name" value="DUF3843"/>
    <property type="match status" value="1"/>
</dbReference>
<organism evidence="1 2">
    <name type="scientific">Algivirga pacifica</name>
    <dbReference type="NCBI Taxonomy" id="1162670"/>
    <lineage>
        <taxon>Bacteria</taxon>
        <taxon>Pseudomonadati</taxon>
        <taxon>Bacteroidota</taxon>
        <taxon>Cytophagia</taxon>
        <taxon>Cytophagales</taxon>
        <taxon>Flammeovirgaceae</taxon>
        <taxon>Algivirga</taxon>
    </lineage>
</organism>
<gene>
    <name evidence="1" type="ORF">GCM10023331_24030</name>
</gene>
<name>A0ABP9DFS9_9BACT</name>
<reference evidence="2" key="1">
    <citation type="journal article" date="2019" name="Int. J. Syst. Evol. Microbiol.">
        <title>The Global Catalogue of Microorganisms (GCM) 10K type strain sequencing project: providing services to taxonomists for standard genome sequencing and annotation.</title>
        <authorList>
            <consortium name="The Broad Institute Genomics Platform"/>
            <consortium name="The Broad Institute Genome Sequencing Center for Infectious Disease"/>
            <person name="Wu L."/>
            <person name="Ma J."/>
        </authorList>
    </citation>
    <scope>NUCLEOTIDE SEQUENCE [LARGE SCALE GENOMIC DNA]</scope>
    <source>
        <strain evidence="2">JCM 18326</strain>
    </source>
</reference>
<comment type="caution">
    <text evidence="1">The sequence shown here is derived from an EMBL/GenBank/DDBJ whole genome shotgun (WGS) entry which is preliminary data.</text>
</comment>
<dbReference type="EMBL" id="BAABJX010000036">
    <property type="protein sequence ID" value="GAA4838056.1"/>
    <property type="molecule type" value="Genomic_DNA"/>
</dbReference>
<sequence length="520" mass="60562">MRPKIKAAKIYIKQWVILKPYQNHAPTDNYYLALSNQIRAAIRETEMDREILRFMEEETLGELCCFIASYLEDLVSETNIWNTFVQLHYKAYGKYLPFYDTAKYDVGEINLQDIQFLIWYFMQAINEEVVFVPTNLYMTAVAHKIMGVLEEAWEYAPENELLKNTYAIEPDEKDFYKARHLMDILLLKTYLFYPDTAAKFQLELLDLVQENQDDTNVIGKMNELRTGFVHKTRTRLMGLNGQEWAAALMGDESPLSKAFQEMSPRVFGFFYYKGQDETSVFLEHIATERKVNLTKKSFDHYGDLSKKDTVIMIGMAAWRGEWWFSGVWVNDVGSPSLIQDEKQSLKSKALFNFMEDHSVDEGILKKQEKQFLKINGNSLIAFLKEGQLSEFVQAFMKASAEAEGVEPRRIQVPTKDPESPVIVFFNPKKGLEMVSGCLSAFPDKDNPFFDLEECTDDTIELLFTPDFSVELAYYCVENYRHLIPFLNGEEGDLYVNHFDFLMRFWKGNDYFAAPYITYQT</sequence>
<dbReference type="InterPro" id="IPR024214">
    <property type="entry name" value="DUF3843"/>
</dbReference>
<protein>
    <recommendedName>
        <fullName evidence="3">DUF3843 family protein</fullName>
    </recommendedName>
</protein>
<evidence type="ECO:0000313" key="2">
    <source>
        <dbReference type="Proteomes" id="UP001500298"/>
    </source>
</evidence>
<keyword evidence="2" id="KW-1185">Reference proteome</keyword>
<evidence type="ECO:0008006" key="3">
    <source>
        <dbReference type="Google" id="ProtNLM"/>
    </source>
</evidence>
<dbReference type="Proteomes" id="UP001500298">
    <property type="component" value="Unassembled WGS sequence"/>
</dbReference>
<evidence type="ECO:0000313" key="1">
    <source>
        <dbReference type="EMBL" id="GAA4838056.1"/>
    </source>
</evidence>
<proteinExistence type="predicted"/>